<sequence>MIPDLILVLGCIDDALLLPGLICLTIRLLPKKVVDESRARADAGGAHRRCVIRDSLCRVGLLKG</sequence>
<dbReference type="Proteomes" id="UP000195569">
    <property type="component" value="Unassembled WGS sequence"/>
</dbReference>
<dbReference type="EMBL" id="CYGY02000052">
    <property type="protein sequence ID" value="SIT46713.1"/>
    <property type="molecule type" value="Genomic_DNA"/>
</dbReference>
<gene>
    <name evidence="1" type="ORF">BN2476_520085</name>
</gene>
<accession>A0A1N7SH47</accession>
<dbReference type="AlphaFoldDB" id="A0A1N7SH47"/>
<proteinExistence type="predicted"/>
<reference evidence="1" key="1">
    <citation type="submission" date="2016-12" db="EMBL/GenBank/DDBJ databases">
        <authorList>
            <person name="Moulin L."/>
        </authorList>
    </citation>
    <scope>NUCLEOTIDE SEQUENCE [LARGE SCALE GENOMIC DNA]</scope>
    <source>
        <strain evidence="1">STM 7183</strain>
    </source>
</reference>
<evidence type="ECO:0000313" key="1">
    <source>
        <dbReference type="EMBL" id="SIT46713.1"/>
    </source>
</evidence>
<keyword evidence="2" id="KW-1185">Reference proteome</keyword>
<evidence type="ECO:0000313" key="2">
    <source>
        <dbReference type="Proteomes" id="UP000195569"/>
    </source>
</evidence>
<protein>
    <recommendedName>
        <fullName evidence="3">DUF1232 domain-containing protein</fullName>
    </recommendedName>
</protein>
<evidence type="ECO:0008006" key="3">
    <source>
        <dbReference type="Google" id="ProtNLM"/>
    </source>
</evidence>
<organism evidence="1 2">
    <name type="scientific">Paraburkholderia piptadeniae</name>
    <dbReference type="NCBI Taxonomy" id="1701573"/>
    <lineage>
        <taxon>Bacteria</taxon>
        <taxon>Pseudomonadati</taxon>
        <taxon>Pseudomonadota</taxon>
        <taxon>Betaproteobacteria</taxon>
        <taxon>Burkholderiales</taxon>
        <taxon>Burkholderiaceae</taxon>
        <taxon>Paraburkholderia</taxon>
    </lineage>
</organism>
<name>A0A1N7SH47_9BURK</name>
<comment type="caution">
    <text evidence="1">The sequence shown here is derived from an EMBL/GenBank/DDBJ whole genome shotgun (WGS) entry which is preliminary data.</text>
</comment>